<keyword evidence="10" id="KW-1185">Reference proteome</keyword>
<protein>
    <recommendedName>
        <fullName evidence="1">non-specific serine/threonine protein kinase</fullName>
        <ecNumber evidence="1">2.7.11.1</ecNumber>
    </recommendedName>
</protein>
<sequence>MENRKRDHRFCKEGAEKEPSFTTVRGDRHSGFSARNGVTQDASLSSRKPLSLAAVVTGCPPPPPPKAKRGVAIKSIRKEKIKDEQDMVHIRREIEIMSSLRHPHIISIYEGVGAENADGAQACVCESGDQASELQPGLICCLPRQGCGAVRLAGHANTDDHMAVNGPCKHARPHGVFENKDKIVIVMEYASKGELYDYISERRRLSERETRHFFRQIVSAVHHCHKTPNEVPHSAWRQYPDTQRSATLELVPDTQRSATLGLVPARSGNLLHKTRLKRSLEAKQIPLIGHRATLLLKSPTPGSTPCPSGPGWGVGGARPLSAHLERQGDVTSPQLGEPVALATADHGAGRITDGRRQGSKRERAQGKERERKRDQEDRGGRERAQGKERERKRDQEDRGGRERAQGKERERKRDREDRGGRERERRERRGRERGIGKIEEEERESAGKGEGEKEGSGR</sequence>
<feature type="region of interest" description="Disordered" evidence="7">
    <location>
        <begin position="1"/>
        <end position="45"/>
    </location>
</feature>
<evidence type="ECO:0000313" key="9">
    <source>
        <dbReference type="EMBL" id="KAG9330275.1"/>
    </source>
</evidence>
<evidence type="ECO:0000256" key="6">
    <source>
        <dbReference type="ARBA" id="ARBA00022840"/>
    </source>
</evidence>
<dbReference type="GO" id="GO:0005524">
    <property type="term" value="F:ATP binding"/>
    <property type="evidence" value="ECO:0007669"/>
    <property type="project" value="UniProtKB-KW"/>
</dbReference>
<dbReference type="Gene3D" id="3.30.200.20">
    <property type="entry name" value="Phosphorylase Kinase, domain 1"/>
    <property type="match status" value="1"/>
</dbReference>
<evidence type="ECO:0000256" key="4">
    <source>
        <dbReference type="ARBA" id="ARBA00022741"/>
    </source>
</evidence>
<reference evidence="9" key="1">
    <citation type="thesis" date="2021" institute="BYU ScholarsArchive" country="Provo, UT, USA">
        <title>Applications of and Algorithms for Genome Assembly and Genomic Analyses with an Emphasis on Marine Teleosts.</title>
        <authorList>
            <person name="Pickett B.D."/>
        </authorList>
    </citation>
    <scope>NUCLEOTIDE SEQUENCE</scope>
    <source>
        <strain evidence="9">HI-2016</strain>
    </source>
</reference>
<feature type="compositionally biased region" description="Polar residues" evidence="7">
    <location>
        <begin position="36"/>
        <end position="45"/>
    </location>
</feature>
<dbReference type="Proteomes" id="UP000824540">
    <property type="component" value="Unassembled WGS sequence"/>
</dbReference>
<keyword evidence="5" id="KW-0418">Kinase</keyword>
<keyword evidence="6" id="KW-0067">ATP-binding</keyword>
<accession>A0A8T2MQD9</accession>
<dbReference type="EMBL" id="JAFBMS010000672">
    <property type="protein sequence ID" value="KAG9330275.1"/>
    <property type="molecule type" value="Genomic_DNA"/>
</dbReference>
<name>A0A8T2MQD9_9TELE</name>
<organism evidence="9 10">
    <name type="scientific">Albula glossodonta</name>
    <name type="common">roundjaw bonefish</name>
    <dbReference type="NCBI Taxonomy" id="121402"/>
    <lineage>
        <taxon>Eukaryota</taxon>
        <taxon>Metazoa</taxon>
        <taxon>Chordata</taxon>
        <taxon>Craniata</taxon>
        <taxon>Vertebrata</taxon>
        <taxon>Euteleostomi</taxon>
        <taxon>Actinopterygii</taxon>
        <taxon>Neopterygii</taxon>
        <taxon>Teleostei</taxon>
        <taxon>Albuliformes</taxon>
        <taxon>Albulidae</taxon>
        <taxon>Albula</taxon>
    </lineage>
</organism>
<evidence type="ECO:0000256" key="3">
    <source>
        <dbReference type="ARBA" id="ARBA00022679"/>
    </source>
</evidence>
<dbReference type="GO" id="GO:0005737">
    <property type="term" value="C:cytoplasm"/>
    <property type="evidence" value="ECO:0007669"/>
    <property type="project" value="TreeGrafter"/>
</dbReference>
<evidence type="ECO:0000259" key="8">
    <source>
        <dbReference type="PROSITE" id="PS50011"/>
    </source>
</evidence>
<gene>
    <name evidence="9" type="ORF">JZ751_025941</name>
</gene>
<proteinExistence type="predicted"/>
<evidence type="ECO:0000256" key="1">
    <source>
        <dbReference type="ARBA" id="ARBA00012513"/>
    </source>
</evidence>
<evidence type="ECO:0000256" key="5">
    <source>
        <dbReference type="ARBA" id="ARBA00022777"/>
    </source>
</evidence>
<dbReference type="GO" id="GO:0000226">
    <property type="term" value="P:microtubule cytoskeleton organization"/>
    <property type="evidence" value="ECO:0007669"/>
    <property type="project" value="TreeGrafter"/>
</dbReference>
<keyword evidence="4" id="KW-0547">Nucleotide-binding</keyword>
<dbReference type="EC" id="2.7.11.1" evidence="1"/>
<dbReference type="PANTHER" id="PTHR24346">
    <property type="entry name" value="MAP/MICROTUBULE AFFINITY-REGULATING KINASE"/>
    <property type="match status" value="1"/>
</dbReference>
<feature type="domain" description="Protein kinase" evidence="8">
    <location>
        <begin position="24"/>
        <end position="458"/>
    </location>
</feature>
<keyword evidence="3" id="KW-0808">Transferase</keyword>
<dbReference type="GO" id="GO:0035556">
    <property type="term" value="P:intracellular signal transduction"/>
    <property type="evidence" value="ECO:0007669"/>
    <property type="project" value="TreeGrafter"/>
</dbReference>
<comment type="caution">
    <text evidence="9">The sequence shown here is derived from an EMBL/GenBank/DDBJ whole genome shotgun (WGS) entry which is preliminary data.</text>
</comment>
<evidence type="ECO:0000313" key="10">
    <source>
        <dbReference type="Proteomes" id="UP000824540"/>
    </source>
</evidence>
<dbReference type="OrthoDB" id="9837685at2759"/>
<dbReference type="AlphaFoldDB" id="A0A8T2MQD9"/>
<dbReference type="Pfam" id="PF00069">
    <property type="entry name" value="Pkinase"/>
    <property type="match status" value="1"/>
</dbReference>
<dbReference type="InterPro" id="IPR011009">
    <property type="entry name" value="Kinase-like_dom_sf"/>
</dbReference>
<feature type="compositionally biased region" description="Basic and acidic residues" evidence="7">
    <location>
        <begin position="1"/>
        <end position="30"/>
    </location>
</feature>
<dbReference type="GO" id="GO:0050321">
    <property type="term" value="F:tau-protein kinase activity"/>
    <property type="evidence" value="ECO:0007669"/>
    <property type="project" value="TreeGrafter"/>
</dbReference>
<dbReference type="PANTHER" id="PTHR24346:SF86">
    <property type="entry name" value="NUAK FAMILY SNF1-LIKE KINASE 1"/>
    <property type="match status" value="1"/>
</dbReference>
<evidence type="ECO:0000256" key="2">
    <source>
        <dbReference type="ARBA" id="ARBA00022527"/>
    </source>
</evidence>
<dbReference type="InterPro" id="IPR000719">
    <property type="entry name" value="Prot_kinase_dom"/>
</dbReference>
<dbReference type="SUPFAM" id="SSF56112">
    <property type="entry name" value="Protein kinase-like (PK-like)"/>
    <property type="match status" value="1"/>
</dbReference>
<feature type="compositionally biased region" description="Basic and acidic residues" evidence="7">
    <location>
        <begin position="352"/>
        <end position="458"/>
    </location>
</feature>
<dbReference type="Gene3D" id="1.10.510.10">
    <property type="entry name" value="Transferase(Phosphotransferase) domain 1"/>
    <property type="match status" value="1"/>
</dbReference>
<dbReference type="PROSITE" id="PS50011">
    <property type="entry name" value="PROTEIN_KINASE_DOM"/>
    <property type="match status" value="1"/>
</dbReference>
<feature type="region of interest" description="Disordered" evidence="7">
    <location>
        <begin position="296"/>
        <end position="319"/>
    </location>
</feature>
<keyword evidence="2" id="KW-0723">Serine/threonine-protein kinase</keyword>
<feature type="region of interest" description="Disordered" evidence="7">
    <location>
        <begin position="340"/>
        <end position="458"/>
    </location>
</feature>
<evidence type="ECO:0000256" key="7">
    <source>
        <dbReference type="SAM" id="MobiDB-lite"/>
    </source>
</evidence>